<evidence type="ECO:0000256" key="2">
    <source>
        <dbReference type="ARBA" id="ARBA00022676"/>
    </source>
</evidence>
<feature type="compositionally biased region" description="Basic and acidic residues" evidence="7">
    <location>
        <begin position="244"/>
        <end position="259"/>
    </location>
</feature>
<feature type="region of interest" description="Disordered" evidence="7">
    <location>
        <begin position="355"/>
        <end position="416"/>
    </location>
</feature>
<evidence type="ECO:0000256" key="3">
    <source>
        <dbReference type="ARBA" id="ARBA00022679"/>
    </source>
</evidence>
<feature type="compositionally biased region" description="Polar residues" evidence="7">
    <location>
        <begin position="308"/>
        <end position="320"/>
    </location>
</feature>
<dbReference type="Gene3D" id="3.40.220.10">
    <property type="entry name" value="Leucine Aminopeptidase, subunit E, domain 1"/>
    <property type="match status" value="1"/>
</dbReference>
<proteinExistence type="predicted"/>
<dbReference type="InterPro" id="IPR012317">
    <property type="entry name" value="Poly(ADP-ribose)pol_cat_dom"/>
</dbReference>
<comment type="caution">
    <text evidence="10">The sequence shown here is derived from an EMBL/GenBank/DDBJ whole genome shotgun (WGS) entry which is preliminary data.</text>
</comment>
<dbReference type="SUPFAM" id="SSF52949">
    <property type="entry name" value="Macro domain-like"/>
    <property type="match status" value="1"/>
</dbReference>
<dbReference type="Pfam" id="PF00644">
    <property type="entry name" value="PARP"/>
    <property type="match status" value="1"/>
</dbReference>
<feature type="compositionally biased region" description="Basic residues" evidence="7">
    <location>
        <begin position="379"/>
        <end position="388"/>
    </location>
</feature>
<dbReference type="Pfam" id="PF01661">
    <property type="entry name" value="Macro"/>
    <property type="match status" value="1"/>
</dbReference>
<reference evidence="10 11" key="1">
    <citation type="submission" date="2024-11" db="EMBL/GenBank/DDBJ databases">
        <title>Chromosome-level genome assembly of the freshwater bivalve Anodonta woodiana.</title>
        <authorList>
            <person name="Chen X."/>
        </authorList>
    </citation>
    <scope>NUCLEOTIDE SEQUENCE [LARGE SCALE GENOMIC DNA]</scope>
    <source>
        <strain evidence="10">MN2024</strain>
        <tissue evidence="10">Gills</tissue>
    </source>
</reference>
<name>A0ABD3WXS9_SINWO</name>
<dbReference type="Gene3D" id="3.90.228.10">
    <property type="match status" value="1"/>
</dbReference>
<keyword evidence="5" id="KW-0539">Nucleus</keyword>
<evidence type="ECO:0000313" key="10">
    <source>
        <dbReference type="EMBL" id="KAL3878766.1"/>
    </source>
</evidence>
<evidence type="ECO:0000256" key="5">
    <source>
        <dbReference type="ARBA" id="ARBA00023242"/>
    </source>
</evidence>
<organism evidence="10 11">
    <name type="scientific">Sinanodonta woodiana</name>
    <name type="common">Chinese pond mussel</name>
    <name type="synonym">Anodonta woodiana</name>
    <dbReference type="NCBI Taxonomy" id="1069815"/>
    <lineage>
        <taxon>Eukaryota</taxon>
        <taxon>Metazoa</taxon>
        <taxon>Spiralia</taxon>
        <taxon>Lophotrochozoa</taxon>
        <taxon>Mollusca</taxon>
        <taxon>Bivalvia</taxon>
        <taxon>Autobranchia</taxon>
        <taxon>Heteroconchia</taxon>
        <taxon>Palaeoheterodonta</taxon>
        <taxon>Unionida</taxon>
        <taxon>Unionoidea</taxon>
        <taxon>Unionidae</taxon>
        <taxon>Unioninae</taxon>
        <taxon>Sinanodonta</taxon>
    </lineage>
</organism>
<accession>A0ABD3WXS9</accession>
<evidence type="ECO:0000256" key="7">
    <source>
        <dbReference type="SAM" id="MobiDB-lite"/>
    </source>
</evidence>
<dbReference type="PANTHER" id="PTHR14453">
    <property type="entry name" value="PARP/ZINC FINGER CCCH TYPE DOMAIN CONTAINING PROTEIN"/>
    <property type="match status" value="1"/>
</dbReference>
<dbReference type="EC" id="2.4.2.-" evidence="6"/>
<dbReference type="InterPro" id="IPR043472">
    <property type="entry name" value="Macro_dom-like"/>
</dbReference>
<dbReference type="InterPro" id="IPR002589">
    <property type="entry name" value="Macro_dom"/>
</dbReference>
<sequence length="1551" mass="176014">MASDHLKHLSPKQIWEEDIKPAKILVVKNISSAITEETLHNYLEIVTREDLTSLYFYPGVSSIYLAVFKNEVVDLEEVQKKTAKRPLEKTILELLPLGGIDGLLLSNISGTVGNDGLMFYFESRKCGSQGADVKDCKQLNDLSIAVVNMNASREVFIKILNKTDHQTAGVTFAVEPYYSTFHDPVFDAIQERNTRGVRPTMANKPSGITTPKPAVPSSAISLNTGSSATLRPDLKPNSLQNKSAGEEGGPRQNTFHDRIFTPPQSGTGAGNYMKFSNNTGDEVRELQKTSDTPQFASSSSDNNRHNMRAQTLPDSNIFFNPETRQPQAYVYDMQQNTLLGQQIFTNNCSPFPTFPNGSKSSGLHPGYSTVPDVPPSEKTKKKKKRVKKPPNPQRSISSAKEAQLPAFPPERQHQGDLGSQINLNAEHEYEIVHMTLEDIMLLILDSFQKKCTFCRVKFSTMQEEVRLNGHKSDIQKAKQMMYMTLERKKEVTSSTDVPELHLKLLVLQKTKDAIRDMLKSQRTYAFVQIKEDKRLHSYALNYQKAKSGLDLIEESLVKNTVSLREGQDKLLTGSDWTSLVQDIEQGNIVKIQQDTMNVEIGGLDQDTVQRVQNEIITFLKNKKPPNAFKQVIDGALARCFKTELADGTRDKVKNSGGSLKMQELQHQSLSDRFQIEVEVHGSDSAVEAFKTALKSIWHERLDLNTLGEDDLQLVVEALYSRGTDFIKSFEGRHHCYIDLTLPAGKPKITMKKCSAPKGDRYRITKKANSPAEYNAKTLDDASQELHLKQKMESRARLYSGLENRLHKRIGSVPNLFQTSQMSSPQDAMVRPELNKFESLDYQRMRYLQQLRRRDIKGELETLPNPEYESESITLKGLEDKPVDIRKEIKVGTVSIVVKQGDITMEQACALLNIVSPSRDLSKESVISQSFVKAGGQELITMYNNNLQLEEDEFVLTQGAGNLKCDVVLHVMLKKRVDDTETEVRKVMTTCFQKCQMFGVTTLALPPLGCGRLHRYNEDSVVKAMLEETVKLAVGNPGQLKKVTIVVYDQNLCQKYFKKLSSLESLDATPVHPFLDLTRVSQQQKEIVKQQNVADEYSDSSRFGLNDGSKNMPLLHSESSPAILHDQLKIYKQRRYSSEHQEKERTASNAFKLGASKESAVTVTVFTKDKLTCLDCVKHLEREMKENYLFQSEPVNKIHKLPSEDKKKIKDILSKYESSVLQKRVMKGVYILKGWKEEVYAAHNAILKVLSESSESTRKRKSQHKRPSSDFWMSKTFEDPETPEYWSMGNNIIKDLISNVVGKNSKRVNVDTATFQEVVKLVNDTWQRQYIGQGSDAVNLRHTQIQVTRVTRVENLDLFDLYFKKRQEIFKSLWKSNQESFPQLEKVRGCRQGIIKTSSIGKCLTRDIYPEINEYYFFHGTKVDKIDKICENGLDFRLSSEKAMLGPGVYGAESSTKADQYTDAKQARTIGEKKMFLMRMVLGNIFVCTDQNPHKYKRPPCKTCMLDDCSNALHTEGHFDSVVGDMGKLFREFVVYEKNQCYPEYIITYVRV</sequence>
<evidence type="ECO:0000256" key="6">
    <source>
        <dbReference type="RuleBase" id="RU362114"/>
    </source>
</evidence>
<dbReference type="PANTHER" id="PTHR14453:SF67">
    <property type="entry name" value="POLY [ADP-RIBOSE] POLYMERASE"/>
    <property type="match status" value="1"/>
</dbReference>
<dbReference type="Proteomes" id="UP001634394">
    <property type="component" value="Unassembled WGS sequence"/>
</dbReference>
<feature type="domain" description="Macro" evidence="9">
    <location>
        <begin position="882"/>
        <end position="1063"/>
    </location>
</feature>
<dbReference type="SUPFAM" id="SSF56399">
    <property type="entry name" value="ADP-ribosylation"/>
    <property type="match status" value="1"/>
</dbReference>
<keyword evidence="11" id="KW-1185">Reference proteome</keyword>
<evidence type="ECO:0000259" key="9">
    <source>
        <dbReference type="PROSITE" id="PS51154"/>
    </source>
</evidence>
<feature type="region of interest" description="Disordered" evidence="7">
    <location>
        <begin position="195"/>
        <end position="320"/>
    </location>
</feature>
<protein>
    <recommendedName>
        <fullName evidence="6">Poly [ADP-ribose] polymerase</fullName>
        <shortName evidence="6">PARP</shortName>
        <ecNumber evidence="6">2.4.2.-</ecNumber>
    </recommendedName>
</protein>
<evidence type="ECO:0000259" key="8">
    <source>
        <dbReference type="PROSITE" id="PS51059"/>
    </source>
</evidence>
<dbReference type="GO" id="GO:0005634">
    <property type="term" value="C:nucleus"/>
    <property type="evidence" value="ECO:0007669"/>
    <property type="project" value="UniProtKB-SubCell"/>
</dbReference>
<dbReference type="InterPro" id="IPR052056">
    <property type="entry name" value="Mono-ARTD/PARP"/>
</dbReference>
<keyword evidence="3 6" id="KW-0808">Transferase</keyword>
<evidence type="ECO:0000256" key="4">
    <source>
        <dbReference type="ARBA" id="ARBA00023027"/>
    </source>
</evidence>
<gene>
    <name evidence="10" type="ORF">ACJMK2_031097</name>
</gene>
<feature type="compositionally biased region" description="Polar residues" evidence="7">
    <location>
        <begin position="289"/>
        <end position="301"/>
    </location>
</feature>
<comment type="subcellular location">
    <subcellularLocation>
        <location evidence="1">Nucleus</location>
    </subcellularLocation>
</comment>
<keyword evidence="2 6" id="KW-0328">Glycosyltransferase</keyword>
<feature type="domain" description="PARP catalytic" evidence="8">
    <location>
        <begin position="1290"/>
        <end position="1551"/>
    </location>
</feature>
<dbReference type="GO" id="GO:0003950">
    <property type="term" value="F:NAD+ poly-ADP-ribosyltransferase activity"/>
    <property type="evidence" value="ECO:0007669"/>
    <property type="project" value="UniProtKB-UniRule"/>
</dbReference>
<keyword evidence="4 6" id="KW-0520">NAD</keyword>
<feature type="compositionally biased region" description="Polar residues" evidence="7">
    <location>
        <begin position="218"/>
        <end position="229"/>
    </location>
</feature>
<evidence type="ECO:0000256" key="1">
    <source>
        <dbReference type="ARBA" id="ARBA00004123"/>
    </source>
</evidence>
<dbReference type="EMBL" id="JBJQND010000004">
    <property type="protein sequence ID" value="KAL3878766.1"/>
    <property type="molecule type" value="Genomic_DNA"/>
</dbReference>
<dbReference type="PROSITE" id="PS51154">
    <property type="entry name" value="MACRO"/>
    <property type="match status" value="1"/>
</dbReference>
<dbReference type="PROSITE" id="PS51059">
    <property type="entry name" value="PARP_CATALYTIC"/>
    <property type="match status" value="1"/>
</dbReference>
<evidence type="ECO:0000313" key="11">
    <source>
        <dbReference type="Proteomes" id="UP001634394"/>
    </source>
</evidence>